<reference evidence="2" key="1">
    <citation type="journal article" date="2011" name="J. Bacteriol.">
        <title>Genome sequences of eight morphologically diverse alphaproteobacteria.</title>
        <authorList>
            <consortium name="US DOE Joint Genome Institute"/>
            <person name="Brown P.J."/>
            <person name="Kysela D.T."/>
            <person name="Buechlein A."/>
            <person name="Hemmerich C."/>
            <person name="Brun Y.V."/>
        </authorList>
    </citation>
    <scope>NUCLEOTIDE SEQUENCE [LARGE SCALE GENOMIC DNA]</scope>
    <source>
        <strain evidence="2">ATCC 15264 / DSM 4735 / LMG 14903 / NBRC 16000 / CB 81</strain>
    </source>
</reference>
<dbReference type="OrthoDB" id="9867954at2"/>
<dbReference type="RefSeq" id="WP_013267474.1">
    <property type="nucleotide sequence ID" value="NC_014375.1"/>
</dbReference>
<dbReference type="EMBL" id="CP002102">
    <property type="protein sequence ID" value="ADK99369.1"/>
    <property type="molecule type" value="Genomic_DNA"/>
</dbReference>
<dbReference type="Proteomes" id="UP000002696">
    <property type="component" value="Chromosome"/>
</dbReference>
<gene>
    <name evidence="1" type="ordered locus">Bresu_0054</name>
</gene>
<dbReference type="AlphaFoldDB" id="D9QHU4"/>
<evidence type="ECO:0000313" key="1">
    <source>
        <dbReference type="EMBL" id="ADK99369.1"/>
    </source>
</evidence>
<evidence type="ECO:0000313" key="2">
    <source>
        <dbReference type="Proteomes" id="UP000002696"/>
    </source>
</evidence>
<name>D9QHU4_BRESC</name>
<organism evidence="1 2">
    <name type="scientific">Brevundimonas subvibrioides (strain ATCC 15264 / DSM 4735 / LMG 14903 / NBRC 16000 / CB 81)</name>
    <name type="common">Caulobacter subvibrioides</name>
    <dbReference type="NCBI Taxonomy" id="633149"/>
    <lineage>
        <taxon>Bacteria</taxon>
        <taxon>Pseudomonadati</taxon>
        <taxon>Pseudomonadota</taxon>
        <taxon>Alphaproteobacteria</taxon>
        <taxon>Caulobacterales</taxon>
        <taxon>Caulobacteraceae</taxon>
        <taxon>Brevundimonas</taxon>
    </lineage>
</organism>
<proteinExistence type="predicted"/>
<dbReference type="KEGG" id="bsb:Bresu_0054"/>
<dbReference type="HOGENOM" id="CLU_1892185_0_0_5"/>
<dbReference type="InParanoid" id="D9QHU4"/>
<protein>
    <submittedName>
        <fullName evidence="1">Uncharacterized protein</fullName>
    </submittedName>
</protein>
<dbReference type="BioCyc" id="BSUB633149:G1GM8-55-MONOMER"/>
<keyword evidence="2" id="KW-1185">Reference proteome</keyword>
<sequence length="134" mass="15645">MTPGDWQRFLQSGQRSERPIGRISAYLNGYLEASDRQVRVGHEYVRKAIEKHGLTIEHLPVMAEALAAGEVYHDRGRDLTFVHFSAEHQRWFQLTIKCCTERRRLYVKTFHGLAIGDVLRKRKLYQVVWPIPGQ</sequence>
<accession>D9QHU4</accession>